<sequence length="248" mass="28530">MPNITPPGCLALIFPPGSFNTTYHRRTQLPHLKLLQYTHNKSARSQYTHNKSARSQYTHNKSARSQYTHNKSALRLFTQPTMAIYRLNVPGANRMQATRRRVHSNHNAATLARLRHVENLDQHHARNPANPNPPIQNLMDNNTFTYASFHDDEEHGEQNTEDGLGGDHDENLPGWAGLSEEEPDEIDLLIAADKEKHRQQARDFNWDVLLNHLVAEYLRLRILTKNWASTNSYNNFSQCPSSCVKKYN</sequence>
<accession>A0ABY7CAE6</accession>
<dbReference type="Proteomes" id="UP001164743">
    <property type="component" value="Chromosome 1A"/>
</dbReference>
<evidence type="ECO:0000313" key="2">
    <source>
        <dbReference type="EMBL" id="WAQ80897.1"/>
    </source>
</evidence>
<proteinExistence type="predicted"/>
<dbReference type="RefSeq" id="XP_053016452.1">
    <property type="nucleotide sequence ID" value="XM_053165241.1"/>
</dbReference>
<reference evidence="2" key="1">
    <citation type="submission" date="2022-10" db="EMBL/GenBank/DDBJ databases">
        <title>Puccinia triticina Genome sequencing and assembly.</title>
        <authorList>
            <person name="Li C."/>
        </authorList>
    </citation>
    <scope>NUCLEOTIDE SEQUENCE</scope>
    <source>
        <strain evidence="2">Pt15</strain>
    </source>
</reference>
<feature type="region of interest" description="Disordered" evidence="1">
    <location>
        <begin position="41"/>
        <end position="68"/>
    </location>
</feature>
<name>A0ABY7CAE6_9BASI</name>
<protein>
    <submittedName>
        <fullName evidence="2">Uncharacterized protein</fullName>
    </submittedName>
</protein>
<organism evidence="2 3">
    <name type="scientific">Puccinia triticina</name>
    <dbReference type="NCBI Taxonomy" id="208348"/>
    <lineage>
        <taxon>Eukaryota</taxon>
        <taxon>Fungi</taxon>
        <taxon>Dikarya</taxon>
        <taxon>Basidiomycota</taxon>
        <taxon>Pucciniomycotina</taxon>
        <taxon>Pucciniomycetes</taxon>
        <taxon>Pucciniales</taxon>
        <taxon>Pucciniaceae</taxon>
        <taxon>Puccinia</taxon>
    </lineage>
</organism>
<dbReference type="GeneID" id="77806136"/>
<feature type="region of interest" description="Disordered" evidence="1">
    <location>
        <begin position="153"/>
        <end position="178"/>
    </location>
</feature>
<evidence type="ECO:0000256" key="1">
    <source>
        <dbReference type="SAM" id="MobiDB-lite"/>
    </source>
</evidence>
<gene>
    <name evidence="2" type="ORF">PtA15_1A235</name>
</gene>
<dbReference type="PANTHER" id="PTHR33096">
    <property type="entry name" value="CXC2 DOMAIN-CONTAINING PROTEIN"/>
    <property type="match status" value="1"/>
</dbReference>
<dbReference type="EMBL" id="CP110421">
    <property type="protein sequence ID" value="WAQ80897.1"/>
    <property type="molecule type" value="Genomic_DNA"/>
</dbReference>
<dbReference type="PANTHER" id="PTHR33096:SF1">
    <property type="entry name" value="CXC1-LIKE CYSTEINE CLUSTER ASSOCIATED WITH KDZ TRANSPOSASES DOMAIN-CONTAINING PROTEIN"/>
    <property type="match status" value="1"/>
</dbReference>
<evidence type="ECO:0000313" key="3">
    <source>
        <dbReference type="Proteomes" id="UP001164743"/>
    </source>
</evidence>
<keyword evidence="3" id="KW-1185">Reference proteome</keyword>